<feature type="transmembrane region" description="Helical" evidence="26">
    <location>
        <begin position="469"/>
        <end position="492"/>
    </location>
</feature>
<comment type="catalytic activity">
    <reaction evidence="14">
        <text>L-aspartyl-L-lysine(out) = L-aspartyl-L-lysine(in)</text>
        <dbReference type="Rhea" id="RHEA:79411"/>
        <dbReference type="ChEBI" id="CHEBI:229953"/>
    </reaction>
</comment>
<comment type="catalytic activity">
    <reaction evidence="11">
        <text>L-alpha-aminoacyl-L-histidine(out) = L-alpha-aminoacyl-L-histidine(in)</text>
        <dbReference type="Rhea" id="RHEA:79375"/>
        <dbReference type="ChEBI" id="CHEBI:229967"/>
    </reaction>
</comment>
<feature type="transmembrane region" description="Helical" evidence="26">
    <location>
        <begin position="380"/>
        <end position="401"/>
    </location>
</feature>
<evidence type="ECO:0000256" key="13">
    <source>
        <dbReference type="ARBA" id="ARBA00044893"/>
    </source>
</evidence>
<evidence type="ECO:0000256" key="9">
    <source>
        <dbReference type="ARBA" id="ARBA00044878"/>
    </source>
</evidence>
<feature type="transmembrane region" description="Helical" evidence="26">
    <location>
        <begin position="111"/>
        <end position="133"/>
    </location>
</feature>
<evidence type="ECO:0000256" key="4">
    <source>
        <dbReference type="ARBA" id="ARBA00022692"/>
    </source>
</evidence>
<evidence type="ECO:0000256" key="14">
    <source>
        <dbReference type="ARBA" id="ARBA00044898"/>
    </source>
</evidence>
<evidence type="ECO:0000256" key="10">
    <source>
        <dbReference type="ARBA" id="ARBA00044881"/>
    </source>
</evidence>
<dbReference type="PANTHER" id="PTHR23512:SF3">
    <property type="entry name" value="MAJOR FACILITATOR SUPERFAMILY DOMAIN-CONTAINING PROTEIN 1"/>
    <property type="match status" value="1"/>
</dbReference>
<name>A0A4E0R3Q8_FASHE</name>
<keyword evidence="5 26" id="KW-1133">Transmembrane helix</keyword>
<keyword evidence="29" id="KW-1185">Reference proteome</keyword>
<proteinExistence type="inferred from homology"/>
<evidence type="ECO:0000256" key="1">
    <source>
        <dbReference type="ARBA" id="ARBA00004155"/>
    </source>
</evidence>
<evidence type="ECO:0000256" key="23">
    <source>
        <dbReference type="ARBA" id="ARBA00045709"/>
    </source>
</evidence>
<keyword evidence="6 26" id="KW-0472">Membrane</keyword>
<evidence type="ECO:0000313" key="29">
    <source>
        <dbReference type="Proteomes" id="UP000230066"/>
    </source>
</evidence>
<dbReference type="PANTHER" id="PTHR23512">
    <property type="entry name" value="MAJOR FACILITATOR SUPERFAMILY DOMAIN-CONTAINING PROTEIN 1"/>
    <property type="match status" value="1"/>
</dbReference>
<evidence type="ECO:0000256" key="16">
    <source>
        <dbReference type="ARBA" id="ARBA00044900"/>
    </source>
</evidence>
<evidence type="ECO:0000256" key="5">
    <source>
        <dbReference type="ARBA" id="ARBA00022989"/>
    </source>
</evidence>
<comment type="catalytic activity">
    <reaction evidence="8">
        <text>L-lysyl-L-alanine(out) = L-lysyl-L-alanine(in)</text>
        <dbReference type="Rhea" id="RHEA:79399"/>
        <dbReference type="ChEBI" id="CHEBI:229954"/>
    </reaction>
</comment>
<feature type="region of interest" description="Disordered" evidence="25">
    <location>
        <begin position="514"/>
        <end position="534"/>
    </location>
</feature>
<dbReference type="InterPro" id="IPR020846">
    <property type="entry name" value="MFS_dom"/>
</dbReference>
<evidence type="ECO:0000256" key="3">
    <source>
        <dbReference type="ARBA" id="ARBA00022448"/>
    </source>
</evidence>
<feature type="transmembrane region" description="Helical" evidence="26">
    <location>
        <begin position="313"/>
        <end position="340"/>
    </location>
</feature>
<evidence type="ECO:0000256" key="15">
    <source>
        <dbReference type="ARBA" id="ARBA00044899"/>
    </source>
</evidence>
<dbReference type="EMBL" id="JXXN02004020">
    <property type="protein sequence ID" value="THD20944.1"/>
    <property type="molecule type" value="Genomic_DNA"/>
</dbReference>
<gene>
    <name evidence="28" type="ORF">D915_008350</name>
</gene>
<comment type="catalytic activity">
    <reaction evidence="17">
        <text>L-arginyl-glycine(out) = L-arginyl-glycine(in)</text>
        <dbReference type="Rhea" id="RHEA:79391"/>
        <dbReference type="ChEBI" id="CHEBI:229955"/>
    </reaction>
</comment>
<evidence type="ECO:0000256" key="25">
    <source>
        <dbReference type="SAM" id="MobiDB-lite"/>
    </source>
</evidence>
<dbReference type="InterPro" id="IPR052187">
    <property type="entry name" value="MFSD1"/>
</dbReference>
<evidence type="ECO:0000256" key="20">
    <source>
        <dbReference type="ARBA" id="ARBA00044924"/>
    </source>
</evidence>
<comment type="catalytic activity">
    <reaction evidence="16">
        <text>L-lysyl-L-lysine(out) = L-lysyl-L-lysine(in)</text>
        <dbReference type="Rhea" id="RHEA:79403"/>
        <dbReference type="ChEBI" id="CHEBI:229956"/>
    </reaction>
</comment>
<evidence type="ECO:0000256" key="2">
    <source>
        <dbReference type="ARBA" id="ARBA00008335"/>
    </source>
</evidence>
<feature type="transmembrane region" description="Helical" evidence="26">
    <location>
        <begin position="440"/>
        <end position="463"/>
    </location>
</feature>
<dbReference type="InterPro" id="IPR011701">
    <property type="entry name" value="MFS"/>
</dbReference>
<protein>
    <recommendedName>
        <fullName evidence="21">Lysosomal dipeptide transporter MFSD1</fullName>
    </recommendedName>
    <alternativeName>
        <fullName evidence="22">Major facilitator superfamily domain-containing protein 1</fullName>
    </alternativeName>
</protein>
<comment type="catalytic activity">
    <reaction evidence="18">
        <text>L-histidyl-L-alpha-amino acid(out) = L-histidyl-L-alpha-amino acid(in)</text>
        <dbReference type="Rhea" id="RHEA:79379"/>
        <dbReference type="ChEBI" id="CHEBI:229964"/>
    </reaction>
</comment>
<comment type="catalytic activity">
    <reaction evidence="19">
        <text>L-alanyl-L-lysine(out) = L-alanyl-L-lysine(in)</text>
        <dbReference type="Rhea" id="RHEA:79415"/>
        <dbReference type="ChEBI" id="CHEBI:192470"/>
    </reaction>
</comment>
<comment type="subcellular location">
    <subcellularLocation>
        <location evidence="1">Lysosome membrane</location>
        <topology evidence="1">Multi-pass membrane protein</topology>
    </subcellularLocation>
</comment>
<dbReference type="CDD" id="cd17340">
    <property type="entry name" value="MFS_MFSD1"/>
    <property type="match status" value="1"/>
</dbReference>
<evidence type="ECO:0000256" key="17">
    <source>
        <dbReference type="ARBA" id="ARBA00044903"/>
    </source>
</evidence>
<dbReference type="SUPFAM" id="SSF103473">
    <property type="entry name" value="MFS general substrate transporter"/>
    <property type="match status" value="1"/>
</dbReference>
<dbReference type="GO" id="GO:0022857">
    <property type="term" value="F:transmembrane transporter activity"/>
    <property type="evidence" value="ECO:0007669"/>
    <property type="project" value="InterPro"/>
</dbReference>
<accession>A0A4E0R3Q8</accession>
<dbReference type="InterPro" id="IPR036259">
    <property type="entry name" value="MFS_trans_sf"/>
</dbReference>
<comment type="subunit">
    <text evidence="24">Homodimer. Interacts with lysosomal protein GLMP (via lumenal domain); the interaction starts while both proteins are still in the endoplasmic reticulum and is required for stabilization of MFSD1 in lysosomes but has no direct effect on its targeting to lysosomes or transporter activity.</text>
</comment>
<dbReference type="Gene3D" id="1.20.1250.20">
    <property type="entry name" value="MFS general substrate transporter like domains"/>
    <property type="match status" value="2"/>
</dbReference>
<evidence type="ECO:0000256" key="24">
    <source>
        <dbReference type="ARBA" id="ARBA00046376"/>
    </source>
</evidence>
<reference evidence="28" key="1">
    <citation type="submission" date="2019-03" db="EMBL/GenBank/DDBJ databases">
        <title>Improved annotation for the trematode Fasciola hepatica.</title>
        <authorList>
            <person name="Choi Y.-J."/>
            <person name="Martin J."/>
            <person name="Mitreva M."/>
        </authorList>
    </citation>
    <scope>NUCLEOTIDE SEQUENCE [LARGE SCALE GENOMIC DNA]</scope>
</reference>
<feature type="transmembrane region" description="Helical" evidence="26">
    <location>
        <begin position="241"/>
        <end position="266"/>
    </location>
</feature>
<comment type="caution">
    <text evidence="28">The sequence shown here is derived from an EMBL/GenBank/DDBJ whole genome shotgun (WGS) entry which is preliminary data.</text>
</comment>
<keyword evidence="7" id="KW-0458">Lysosome</keyword>
<feature type="transmembrane region" description="Helical" evidence="26">
    <location>
        <begin position="70"/>
        <end position="90"/>
    </location>
</feature>
<evidence type="ECO:0000256" key="21">
    <source>
        <dbReference type="ARBA" id="ARBA00044985"/>
    </source>
</evidence>
<evidence type="ECO:0000256" key="8">
    <source>
        <dbReference type="ARBA" id="ARBA00044876"/>
    </source>
</evidence>
<feature type="transmembrane region" description="Helical" evidence="26">
    <location>
        <begin position="139"/>
        <end position="163"/>
    </location>
</feature>
<dbReference type="PROSITE" id="PS50850">
    <property type="entry name" value="MFS"/>
    <property type="match status" value="1"/>
</dbReference>
<keyword evidence="4 26" id="KW-0812">Transmembrane</keyword>
<comment type="catalytic activity">
    <reaction evidence="12">
        <text>L-lysyl-L-alpha-amino acid(out) = L-lysyl-L-alpha-amino acid(in)</text>
        <dbReference type="Rhea" id="RHEA:79387"/>
        <dbReference type="ChEBI" id="CHEBI:229965"/>
    </reaction>
</comment>
<comment type="catalytic activity">
    <reaction evidence="10">
        <text>L-alpha-aminoacyl-L-arginine(out) = L-alpha-aminoacyl-L-arginine(in)</text>
        <dbReference type="Rhea" id="RHEA:79367"/>
        <dbReference type="ChEBI" id="CHEBI:229968"/>
    </reaction>
</comment>
<dbReference type="Pfam" id="PF07690">
    <property type="entry name" value="MFS_1"/>
    <property type="match status" value="1"/>
</dbReference>
<dbReference type="AlphaFoldDB" id="A0A4E0R3Q8"/>
<comment type="similarity">
    <text evidence="2">Belongs to the major facilitator superfamily.</text>
</comment>
<evidence type="ECO:0000256" key="26">
    <source>
        <dbReference type="SAM" id="Phobius"/>
    </source>
</evidence>
<comment type="catalytic activity">
    <reaction evidence="15">
        <text>L-arginyl-L-alpha-amino acid(out) = L-arginyl-L-alpha-amino acid(in)</text>
        <dbReference type="Rhea" id="RHEA:79371"/>
        <dbReference type="ChEBI" id="CHEBI:84315"/>
    </reaction>
</comment>
<keyword evidence="3" id="KW-0813">Transport</keyword>
<dbReference type="GO" id="GO:0005765">
    <property type="term" value="C:lysosomal membrane"/>
    <property type="evidence" value="ECO:0007669"/>
    <property type="project" value="UniProtKB-SubCell"/>
</dbReference>
<evidence type="ECO:0000256" key="22">
    <source>
        <dbReference type="ARBA" id="ARBA00045018"/>
    </source>
</evidence>
<sequence length="534" mass="59286">MSAGFRGDRLTVGRQMCEYGRRLNFIDRQSHFHRMGSTDALHRPDLDDESETDIHPGCGSSLACDPSRWLHRYLMLFFICFLAFGSYFCYDNPAALQDVMVRDMDLTETEFMNLYAFYSWPNVALSFVGGFLIDRVFGIAWGAIIFSLCVLAGQVLFGAGALANSIGLMYFARFVFGIGGESLAVAQNTYTTQWFPPTELNFVFGLQLSMARVGSTVNMVTMHLLYQAVGITFRISGHKRLGAALMIAAVTCVYSSVCASILAYFTKRAKRISEKRRQRMAASQALVDGTANTTAESETPKLISFRDILHFPLAIWLICIICVTYYVAVFPFVSLGLIFFERKFYLPVTQAGVVNSLVYIVSAVASPAFGAAIDFTGRNLNWVLSGTLLTLFCHLCFAFTSGEIPPIVIMIILGLAYSILASSLWPLVAHLLPIHQRGTAYGLIQSIQNLGLGVISIFAGYLVDTKGYLLLEVFFTFCLSLSLAFTFVLYFWDQRHGDLLNASGARRRSKPTVVVSDHSAEQEEEAEQEKSTIL</sequence>
<evidence type="ECO:0000256" key="12">
    <source>
        <dbReference type="ARBA" id="ARBA00044891"/>
    </source>
</evidence>
<evidence type="ECO:0000256" key="18">
    <source>
        <dbReference type="ARBA" id="ARBA00044912"/>
    </source>
</evidence>
<feature type="domain" description="Major facilitator superfamily (MFS) profile" evidence="27">
    <location>
        <begin position="72"/>
        <end position="496"/>
    </location>
</feature>
<evidence type="ECO:0000256" key="11">
    <source>
        <dbReference type="ARBA" id="ARBA00044884"/>
    </source>
</evidence>
<comment type="function">
    <text evidence="23">Lysosomal dipeptide uniporter that selectively exports lysine, arginine or histidine-containing dipeptides with a net positive charge from the lysosome lumen into the cytosol. Could play a role in a specific type of protein O-glycosylation indirectly regulating macrophages migration and tissue invasion. Also essential for liver homeostasis.</text>
</comment>
<evidence type="ECO:0000259" key="27">
    <source>
        <dbReference type="PROSITE" id="PS50850"/>
    </source>
</evidence>
<evidence type="ECO:0000256" key="19">
    <source>
        <dbReference type="ARBA" id="ARBA00044919"/>
    </source>
</evidence>
<dbReference type="Proteomes" id="UP000230066">
    <property type="component" value="Unassembled WGS sequence"/>
</dbReference>
<evidence type="ECO:0000256" key="7">
    <source>
        <dbReference type="ARBA" id="ARBA00023228"/>
    </source>
</evidence>
<feature type="transmembrane region" description="Helical" evidence="26">
    <location>
        <begin position="407"/>
        <end position="428"/>
    </location>
</feature>
<evidence type="ECO:0000313" key="28">
    <source>
        <dbReference type="EMBL" id="THD20944.1"/>
    </source>
</evidence>
<comment type="catalytic activity">
    <reaction evidence="20">
        <text>L-lysyl-glycine(out) = L-lysyl-glycine(in)</text>
        <dbReference type="Rhea" id="RHEA:79407"/>
        <dbReference type="ChEBI" id="CHEBI:191202"/>
    </reaction>
</comment>
<evidence type="ECO:0000256" key="6">
    <source>
        <dbReference type="ARBA" id="ARBA00023136"/>
    </source>
</evidence>
<comment type="catalytic activity">
    <reaction evidence="13">
        <text>L-alpha-aminoacyl-L-lysine(out) = L-alpha-aminoacyl-L-lysine(in)</text>
        <dbReference type="Rhea" id="RHEA:79383"/>
        <dbReference type="ChEBI" id="CHEBI:229966"/>
    </reaction>
</comment>
<feature type="transmembrane region" description="Helical" evidence="26">
    <location>
        <begin position="352"/>
        <end position="373"/>
    </location>
</feature>
<comment type="catalytic activity">
    <reaction evidence="9">
        <text>L-histidyl-glycine(out) = L-histidyl-glycine(in)</text>
        <dbReference type="Rhea" id="RHEA:79395"/>
        <dbReference type="ChEBI" id="CHEBI:229957"/>
    </reaction>
</comment>
<organism evidence="28 29">
    <name type="scientific">Fasciola hepatica</name>
    <name type="common">Liver fluke</name>
    <dbReference type="NCBI Taxonomy" id="6192"/>
    <lineage>
        <taxon>Eukaryota</taxon>
        <taxon>Metazoa</taxon>
        <taxon>Spiralia</taxon>
        <taxon>Lophotrochozoa</taxon>
        <taxon>Platyhelminthes</taxon>
        <taxon>Trematoda</taxon>
        <taxon>Digenea</taxon>
        <taxon>Plagiorchiida</taxon>
        <taxon>Echinostomata</taxon>
        <taxon>Echinostomatoidea</taxon>
        <taxon>Fasciolidae</taxon>
        <taxon>Fasciola</taxon>
    </lineage>
</organism>